<dbReference type="Proteomes" id="UP001499930">
    <property type="component" value="Unassembled WGS sequence"/>
</dbReference>
<evidence type="ECO:0000313" key="2">
    <source>
        <dbReference type="Proteomes" id="UP001499930"/>
    </source>
</evidence>
<dbReference type="EMBL" id="BAAAWD010000020">
    <property type="protein sequence ID" value="GAA3033523.1"/>
    <property type="molecule type" value="Genomic_DNA"/>
</dbReference>
<protein>
    <submittedName>
        <fullName evidence="1">Uncharacterized protein</fullName>
    </submittedName>
</protein>
<accession>A0ABP6L9T7</accession>
<proteinExistence type="predicted"/>
<name>A0ABP6L9T7_9ACTN</name>
<reference evidence="2" key="1">
    <citation type="journal article" date="2019" name="Int. J. Syst. Evol. Microbiol.">
        <title>The Global Catalogue of Microorganisms (GCM) 10K type strain sequencing project: providing services to taxonomists for standard genome sequencing and annotation.</title>
        <authorList>
            <consortium name="The Broad Institute Genomics Platform"/>
            <consortium name="The Broad Institute Genome Sequencing Center for Infectious Disease"/>
            <person name="Wu L."/>
            <person name="Ma J."/>
        </authorList>
    </citation>
    <scope>NUCLEOTIDE SEQUENCE [LARGE SCALE GENOMIC DNA]</scope>
    <source>
        <strain evidence="2">JCM 3106</strain>
    </source>
</reference>
<evidence type="ECO:0000313" key="1">
    <source>
        <dbReference type="EMBL" id="GAA3033523.1"/>
    </source>
</evidence>
<sequence>MRASVFGALAMVEGLCLAIAGTGPRAGPEHPSGITALVTPAVVRVEATANVDITLLDHIGELVTWERSLQGAHRQAAPAP</sequence>
<comment type="caution">
    <text evidence="1">The sequence shown here is derived from an EMBL/GenBank/DDBJ whole genome shotgun (WGS) entry which is preliminary data.</text>
</comment>
<gene>
    <name evidence="1" type="ORF">GCM10017559_71120</name>
</gene>
<dbReference type="RefSeq" id="WP_344904525.1">
    <property type="nucleotide sequence ID" value="NZ_BAAAWD010000020.1"/>
</dbReference>
<organism evidence="1 2">
    <name type="scientific">Streptosporangium longisporum</name>
    <dbReference type="NCBI Taxonomy" id="46187"/>
    <lineage>
        <taxon>Bacteria</taxon>
        <taxon>Bacillati</taxon>
        <taxon>Actinomycetota</taxon>
        <taxon>Actinomycetes</taxon>
        <taxon>Streptosporangiales</taxon>
        <taxon>Streptosporangiaceae</taxon>
        <taxon>Streptosporangium</taxon>
    </lineage>
</organism>
<keyword evidence="2" id="KW-1185">Reference proteome</keyword>